<dbReference type="RefSeq" id="WP_120685151.1">
    <property type="nucleotide sequence ID" value="NZ_RBAL01000037.1"/>
</dbReference>
<proteinExistence type="predicted"/>
<name>A0A3A9YD74_9ACTN</name>
<dbReference type="AlphaFoldDB" id="A0A3A9YD74"/>
<accession>A0A3A9YD74</accession>
<evidence type="ECO:0000313" key="2">
    <source>
        <dbReference type="Proteomes" id="UP000272474"/>
    </source>
</evidence>
<comment type="caution">
    <text evidence="1">The sequence shown here is derived from an EMBL/GenBank/DDBJ whole genome shotgun (WGS) entry which is preliminary data.</text>
</comment>
<evidence type="ECO:0000313" key="1">
    <source>
        <dbReference type="EMBL" id="RKN35165.1"/>
    </source>
</evidence>
<dbReference type="Proteomes" id="UP000272474">
    <property type="component" value="Unassembled WGS sequence"/>
</dbReference>
<gene>
    <name evidence="1" type="ORF">D7294_30985</name>
</gene>
<reference evidence="1 2" key="1">
    <citation type="journal article" date="2014" name="Int. J. Syst. Evol. Microbiol.">
        <title>Streptomyces hoynatensis sp. nov., isolated from deep marine sediment.</title>
        <authorList>
            <person name="Veyisoglu A."/>
            <person name="Sahin N."/>
        </authorList>
    </citation>
    <scope>NUCLEOTIDE SEQUENCE [LARGE SCALE GENOMIC DNA]</scope>
    <source>
        <strain evidence="1 2">KCTC 29097</strain>
    </source>
</reference>
<dbReference type="OrthoDB" id="3689934at2"/>
<organism evidence="1 2">
    <name type="scientific">Streptomyces hoynatensis</name>
    <dbReference type="NCBI Taxonomy" id="1141874"/>
    <lineage>
        <taxon>Bacteria</taxon>
        <taxon>Bacillati</taxon>
        <taxon>Actinomycetota</taxon>
        <taxon>Actinomycetes</taxon>
        <taxon>Kitasatosporales</taxon>
        <taxon>Streptomycetaceae</taxon>
        <taxon>Streptomyces</taxon>
    </lineage>
</organism>
<sequence>MRHCPHLDEPVCVRVRKPRVWGAFGGLFDAALRPGPDAYLPYGHPATRWFLAGQLVLELVRATRVTPP</sequence>
<protein>
    <submittedName>
        <fullName evidence="1">Uncharacterized protein</fullName>
    </submittedName>
</protein>
<keyword evidence="2" id="KW-1185">Reference proteome</keyword>
<dbReference type="EMBL" id="RBAL01000037">
    <property type="protein sequence ID" value="RKN35165.1"/>
    <property type="molecule type" value="Genomic_DNA"/>
</dbReference>